<evidence type="ECO:0000313" key="2">
    <source>
        <dbReference type="EMBL" id="OAA63253.1"/>
    </source>
</evidence>
<proteinExistence type="predicted"/>
<name>A0A167W2F3_9HYPO</name>
<evidence type="ECO:0000256" key="1">
    <source>
        <dbReference type="SAM" id="MobiDB-lite"/>
    </source>
</evidence>
<gene>
    <name evidence="2" type="ORF">SPI_03416</name>
</gene>
<sequence>MPPRRPETDEEDNLLPDDEAPESRQGVEIPPELRDFRDVFDTSKAAILLAQKETDYTIDLVEGG</sequence>
<dbReference type="Proteomes" id="UP000076874">
    <property type="component" value="Unassembled WGS sequence"/>
</dbReference>
<accession>A0A167W2F3</accession>
<reference evidence="2 3" key="1">
    <citation type="journal article" date="2016" name="Genome Biol. Evol.">
        <title>Divergent and convergent evolution of fungal pathogenicity.</title>
        <authorList>
            <person name="Shang Y."/>
            <person name="Xiao G."/>
            <person name="Zheng P."/>
            <person name="Cen K."/>
            <person name="Zhan S."/>
            <person name="Wang C."/>
        </authorList>
    </citation>
    <scope>NUCLEOTIDE SEQUENCE [LARGE SCALE GENOMIC DNA]</scope>
    <source>
        <strain evidence="2 3">RCEF 264</strain>
    </source>
</reference>
<keyword evidence="3" id="KW-1185">Reference proteome</keyword>
<protein>
    <submittedName>
        <fullName evidence="2">Uncharacterized protein</fullName>
    </submittedName>
</protein>
<evidence type="ECO:0000313" key="3">
    <source>
        <dbReference type="Proteomes" id="UP000076874"/>
    </source>
</evidence>
<dbReference type="OrthoDB" id="5100833at2759"/>
<feature type="region of interest" description="Disordered" evidence="1">
    <location>
        <begin position="1"/>
        <end position="33"/>
    </location>
</feature>
<dbReference type="EMBL" id="AZHD01000005">
    <property type="protein sequence ID" value="OAA63253.1"/>
    <property type="molecule type" value="Genomic_DNA"/>
</dbReference>
<feature type="compositionally biased region" description="Acidic residues" evidence="1">
    <location>
        <begin position="8"/>
        <end position="20"/>
    </location>
</feature>
<organism evidence="2 3">
    <name type="scientific">Niveomyces insectorum RCEF 264</name>
    <dbReference type="NCBI Taxonomy" id="1081102"/>
    <lineage>
        <taxon>Eukaryota</taxon>
        <taxon>Fungi</taxon>
        <taxon>Dikarya</taxon>
        <taxon>Ascomycota</taxon>
        <taxon>Pezizomycotina</taxon>
        <taxon>Sordariomycetes</taxon>
        <taxon>Hypocreomycetidae</taxon>
        <taxon>Hypocreales</taxon>
        <taxon>Cordycipitaceae</taxon>
        <taxon>Niveomyces</taxon>
    </lineage>
</organism>
<comment type="caution">
    <text evidence="2">The sequence shown here is derived from an EMBL/GenBank/DDBJ whole genome shotgun (WGS) entry which is preliminary data.</text>
</comment>
<dbReference type="AlphaFoldDB" id="A0A167W2F3"/>